<gene>
    <name evidence="8" type="ORF">MM59RIKEN_19990</name>
</gene>
<evidence type="ECO:0000256" key="1">
    <source>
        <dbReference type="ARBA" id="ARBA00004651"/>
    </source>
</evidence>
<dbReference type="KEGG" id="pfaa:MM59RIKEN_19990"/>
<evidence type="ECO:0000259" key="7">
    <source>
        <dbReference type="Pfam" id="PF10035"/>
    </source>
</evidence>
<dbReference type="CDD" id="cd16380">
    <property type="entry name" value="YitT_C"/>
    <property type="match status" value="1"/>
</dbReference>
<evidence type="ECO:0000256" key="4">
    <source>
        <dbReference type="ARBA" id="ARBA00022989"/>
    </source>
</evidence>
<feature type="transmembrane region" description="Helical" evidence="6">
    <location>
        <begin position="12"/>
        <end position="32"/>
    </location>
</feature>
<keyword evidence="5 6" id="KW-0472">Membrane</keyword>
<reference evidence="8" key="1">
    <citation type="submission" date="2020-09" db="EMBL/GenBank/DDBJ databases">
        <title>New species isolated from human feces.</title>
        <authorList>
            <person name="Kitahara M."/>
            <person name="Shigeno Y."/>
            <person name="Shime M."/>
            <person name="Matsumoto Y."/>
            <person name="Nakamura S."/>
            <person name="Motooka D."/>
            <person name="Fukuoka S."/>
            <person name="Nishikawa H."/>
            <person name="Benno Y."/>
        </authorList>
    </citation>
    <scope>NUCLEOTIDE SEQUENCE</scope>
    <source>
        <strain evidence="8">MM59</strain>
    </source>
</reference>
<keyword evidence="9" id="KW-1185">Reference proteome</keyword>
<comment type="subcellular location">
    <subcellularLocation>
        <location evidence="1">Cell membrane</location>
        <topology evidence="1">Multi-pass membrane protein</topology>
    </subcellularLocation>
</comment>
<feature type="transmembrane region" description="Helical" evidence="6">
    <location>
        <begin position="60"/>
        <end position="82"/>
    </location>
</feature>
<evidence type="ECO:0000313" key="9">
    <source>
        <dbReference type="Proteomes" id="UP000679848"/>
    </source>
</evidence>
<keyword evidence="3 6" id="KW-0812">Transmembrane</keyword>
<dbReference type="RefSeq" id="WP_187029360.1">
    <property type="nucleotide sequence ID" value="NZ_AP023420.1"/>
</dbReference>
<dbReference type="PIRSF" id="PIRSF006483">
    <property type="entry name" value="Membrane_protein_YitT"/>
    <property type="match status" value="1"/>
</dbReference>
<keyword evidence="4 6" id="KW-1133">Transmembrane helix</keyword>
<evidence type="ECO:0000256" key="5">
    <source>
        <dbReference type="ARBA" id="ARBA00023136"/>
    </source>
</evidence>
<dbReference type="PANTHER" id="PTHR33545:SF5">
    <property type="entry name" value="UPF0750 MEMBRANE PROTEIN YITT"/>
    <property type="match status" value="1"/>
</dbReference>
<sequence>MLYNTFHNRWLRLIAAVAGEFIAALGINLFIVPLGLYSGGTLGVCQLIRTLMQTYLHLDFGGYDIAGILYFLSNIPILIFAYKVLGRGLAMRTIVCTVSYSVFYSLIPIPVQPIVDDYLTACLLGGLLTGFGCGIVLTCGCSSGGLDVVGLCLSKRGSTFTVGRFSLTFNAFLYAVCLILFHPETAIYSVIYNFFTTMVLDRMHQQNVNVQALIFTREDESTLGRFIMEKLGRGVTYWHGTGAYTGDDMHVLCVCLSKYEIEELLHAVHSIDPHAFFTVQEGVRIYGNYQRKVG</sequence>
<protein>
    <submittedName>
        <fullName evidence="8">Membrane protein</fullName>
    </submittedName>
</protein>
<name>A0A810Q904_9FIRM</name>
<dbReference type="Gene3D" id="3.30.70.120">
    <property type="match status" value="1"/>
</dbReference>
<dbReference type="EMBL" id="AP023420">
    <property type="protein sequence ID" value="BCK84680.1"/>
    <property type="molecule type" value="Genomic_DNA"/>
</dbReference>
<dbReference type="Pfam" id="PF02588">
    <property type="entry name" value="YitT_membrane"/>
    <property type="match status" value="1"/>
</dbReference>
<evidence type="ECO:0000256" key="6">
    <source>
        <dbReference type="SAM" id="Phobius"/>
    </source>
</evidence>
<dbReference type="GO" id="GO:0005886">
    <property type="term" value="C:plasma membrane"/>
    <property type="evidence" value="ECO:0007669"/>
    <property type="project" value="UniProtKB-SubCell"/>
</dbReference>
<feature type="domain" description="DUF2179" evidence="7">
    <location>
        <begin position="233"/>
        <end position="287"/>
    </location>
</feature>
<feature type="transmembrane region" description="Helical" evidence="6">
    <location>
        <begin position="127"/>
        <end position="153"/>
    </location>
</feature>
<organism evidence="8 9">
    <name type="scientific">Pusillibacter faecalis</name>
    <dbReference type="NCBI Taxonomy" id="2714358"/>
    <lineage>
        <taxon>Bacteria</taxon>
        <taxon>Bacillati</taxon>
        <taxon>Bacillota</taxon>
        <taxon>Clostridia</taxon>
        <taxon>Eubacteriales</taxon>
        <taxon>Oscillospiraceae</taxon>
        <taxon>Pusillibacter</taxon>
    </lineage>
</organism>
<dbReference type="InterPro" id="IPR003740">
    <property type="entry name" value="YitT"/>
</dbReference>
<evidence type="ECO:0000256" key="3">
    <source>
        <dbReference type="ARBA" id="ARBA00022692"/>
    </source>
</evidence>
<dbReference type="InterPro" id="IPR015867">
    <property type="entry name" value="N-reg_PII/ATP_PRibTrfase_C"/>
</dbReference>
<dbReference type="PANTHER" id="PTHR33545">
    <property type="entry name" value="UPF0750 MEMBRANE PROTEIN YITT-RELATED"/>
    <property type="match status" value="1"/>
</dbReference>
<dbReference type="Proteomes" id="UP000679848">
    <property type="component" value="Chromosome"/>
</dbReference>
<feature type="transmembrane region" description="Helical" evidence="6">
    <location>
        <begin position="165"/>
        <end position="183"/>
    </location>
</feature>
<accession>A0A810Q904</accession>
<dbReference type="InterPro" id="IPR019264">
    <property type="entry name" value="DUF2179"/>
</dbReference>
<evidence type="ECO:0000313" key="8">
    <source>
        <dbReference type="EMBL" id="BCK84680.1"/>
    </source>
</evidence>
<proteinExistence type="predicted"/>
<dbReference type="Pfam" id="PF10035">
    <property type="entry name" value="DUF2179"/>
    <property type="match status" value="1"/>
</dbReference>
<keyword evidence="2" id="KW-1003">Cell membrane</keyword>
<evidence type="ECO:0000256" key="2">
    <source>
        <dbReference type="ARBA" id="ARBA00022475"/>
    </source>
</evidence>
<feature type="transmembrane region" description="Helical" evidence="6">
    <location>
        <begin position="89"/>
        <end position="107"/>
    </location>
</feature>
<dbReference type="AlphaFoldDB" id="A0A810Q904"/>
<dbReference type="InterPro" id="IPR051461">
    <property type="entry name" value="UPF0750_membrane"/>
</dbReference>